<keyword evidence="5 8" id="KW-0503">Monooxygenase</keyword>
<keyword evidence="4" id="KW-0560">Oxidoreductase</keyword>
<sequence length="431" mass="46403">MTTTIAVTGAGIGGLTAAAALHRRGIDVHVYERATTLREEGVGMHLGPNATRLLHRMGLAERLAEVAVRPDALEIRAFPDGRTVARQEMGAAWEEEFGAPYLTVHRGDLYRVLRSLVPDHRVHTGRELTGYEEGARGVTLHFADGTLTRASALIGADGVHSLVRRRLAGAAPAVYSGDSALRGLVDAADVPELDPRLMYMYAGPTKLLLYPVNGGRAFTYVVVAPTPEGPAESWTSGATPAALDEALAAWPPAVRALLGAGHDVRRWALYDREPLERWSTARTTLLGDAAHPMLPHHGQGANQAIEDGVALAVCLDEERPGAAGVAAALARYESVRRPHTTRVRDGSRDGTHHRRSPERGDTTEKGNTTMANNLNNNRNNNNVNNLNNRNNNNRNNDLNNNNLNNQVNNAAWVLANDVEANLNPLAANVAA</sequence>
<accession>A0ABD5DXK0</accession>
<dbReference type="PANTHER" id="PTHR13789:SF318">
    <property type="entry name" value="GERANYLGERANYL DIPHOSPHATE REDUCTASE"/>
    <property type="match status" value="1"/>
</dbReference>
<feature type="domain" description="FAD-binding" evidence="7">
    <location>
        <begin position="3"/>
        <end position="345"/>
    </location>
</feature>
<reference evidence="9" key="1">
    <citation type="submission" date="2023-07" db="EMBL/GenBank/DDBJ databases">
        <title>30 novel species of actinomycetes from the DSMZ collection.</title>
        <authorList>
            <person name="Nouioui I."/>
        </authorList>
    </citation>
    <scope>NUCLEOTIDE SEQUENCE [LARGE SCALE GENOMIC DNA]</scope>
    <source>
        <strain evidence="9">DSM 41982</strain>
    </source>
</reference>
<protein>
    <submittedName>
        <fullName evidence="8">FAD-dependent monooxygenase</fullName>
    </submittedName>
</protein>
<evidence type="ECO:0000259" key="7">
    <source>
        <dbReference type="Pfam" id="PF01494"/>
    </source>
</evidence>
<comment type="caution">
    <text evidence="8">The sequence shown here is derived from an EMBL/GenBank/DDBJ whole genome shotgun (WGS) entry which is preliminary data.</text>
</comment>
<feature type="compositionally biased region" description="Low complexity" evidence="6">
    <location>
        <begin position="372"/>
        <end position="404"/>
    </location>
</feature>
<dbReference type="SUPFAM" id="SSF51905">
    <property type="entry name" value="FAD/NAD(P)-binding domain"/>
    <property type="match status" value="1"/>
</dbReference>
<keyword evidence="3" id="KW-0274">FAD</keyword>
<dbReference type="RefSeq" id="WP_043256083.1">
    <property type="nucleotide sequence ID" value="NZ_JAVRER010000001.1"/>
</dbReference>
<evidence type="ECO:0000256" key="4">
    <source>
        <dbReference type="ARBA" id="ARBA00023002"/>
    </source>
</evidence>
<dbReference type="Gene3D" id="3.50.50.60">
    <property type="entry name" value="FAD/NAD(P)-binding domain"/>
    <property type="match status" value="1"/>
</dbReference>
<dbReference type="InterPro" id="IPR036188">
    <property type="entry name" value="FAD/NAD-bd_sf"/>
</dbReference>
<evidence type="ECO:0000313" key="9">
    <source>
        <dbReference type="Proteomes" id="UP001183607"/>
    </source>
</evidence>
<evidence type="ECO:0000256" key="6">
    <source>
        <dbReference type="SAM" id="MobiDB-lite"/>
    </source>
</evidence>
<dbReference type="InterPro" id="IPR050493">
    <property type="entry name" value="FAD-dep_Monooxygenase_BioMet"/>
</dbReference>
<evidence type="ECO:0000256" key="5">
    <source>
        <dbReference type="ARBA" id="ARBA00023033"/>
    </source>
</evidence>
<feature type="region of interest" description="Disordered" evidence="6">
    <location>
        <begin position="337"/>
        <end position="404"/>
    </location>
</feature>
<name>A0ABD5DXK0_9ACTN</name>
<comment type="cofactor">
    <cofactor evidence="1">
        <name>FAD</name>
        <dbReference type="ChEBI" id="CHEBI:57692"/>
    </cofactor>
</comment>
<dbReference type="InterPro" id="IPR002938">
    <property type="entry name" value="FAD-bd"/>
</dbReference>
<dbReference type="Proteomes" id="UP001183607">
    <property type="component" value="Unassembled WGS sequence"/>
</dbReference>
<dbReference type="EMBL" id="JAVRER010000001">
    <property type="protein sequence ID" value="MDT0413883.1"/>
    <property type="molecule type" value="Genomic_DNA"/>
</dbReference>
<evidence type="ECO:0000256" key="1">
    <source>
        <dbReference type="ARBA" id="ARBA00001974"/>
    </source>
</evidence>
<dbReference type="AlphaFoldDB" id="A0ABD5DXK0"/>
<dbReference type="Pfam" id="PF01494">
    <property type="entry name" value="FAD_binding_3"/>
    <property type="match status" value="1"/>
</dbReference>
<gene>
    <name evidence="8" type="ORF">RM574_00105</name>
</gene>
<dbReference type="SUPFAM" id="SSF54373">
    <property type="entry name" value="FAD-linked reductases, C-terminal domain"/>
    <property type="match status" value="1"/>
</dbReference>
<proteinExistence type="predicted"/>
<organism evidence="8 9">
    <name type="scientific">Streptomyces evansiae</name>
    <dbReference type="NCBI Taxonomy" id="3075535"/>
    <lineage>
        <taxon>Bacteria</taxon>
        <taxon>Bacillati</taxon>
        <taxon>Actinomycetota</taxon>
        <taxon>Actinomycetes</taxon>
        <taxon>Kitasatosporales</taxon>
        <taxon>Streptomycetaceae</taxon>
        <taxon>Streptomyces</taxon>
    </lineage>
</organism>
<dbReference type="GO" id="GO:0004497">
    <property type="term" value="F:monooxygenase activity"/>
    <property type="evidence" value="ECO:0007669"/>
    <property type="project" value="UniProtKB-KW"/>
</dbReference>
<evidence type="ECO:0000313" key="8">
    <source>
        <dbReference type="EMBL" id="MDT0413883.1"/>
    </source>
</evidence>
<keyword evidence="2" id="KW-0285">Flavoprotein</keyword>
<evidence type="ECO:0000256" key="3">
    <source>
        <dbReference type="ARBA" id="ARBA00022827"/>
    </source>
</evidence>
<dbReference type="PANTHER" id="PTHR13789">
    <property type="entry name" value="MONOOXYGENASE"/>
    <property type="match status" value="1"/>
</dbReference>
<dbReference type="PRINTS" id="PR00420">
    <property type="entry name" value="RNGMNOXGNASE"/>
</dbReference>
<evidence type="ECO:0000256" key="2">
    <source>
        <dbReference type="ARBA" id="ARBA00022630"/>
    </source>
</evidence>